<dbReference type="AlphaFoldDB" id="A0A0F9EIY3"/>
<organism evidence="1">
    <name type="scientific">marine sediment metagenome</name>
    <dbReference type="NCBI Taxonomy" id="412755"/>
    <lineage>
        <taxon>unclassified sequences</taxon>
        <taxon>metagenomes</taxon>
        <taxon>ecological metagenomes</taxon>
    </lineage>
</organism>
<accession>A0A0F9EIY3</accession>
<protein>
    <submittedName>
        <fullName evidence="1">Uncharacterized protein</fullName>
    </submittedName>
</protein>
<proteinExistence type="predicted"/>
<gene>
    <name evidence="1" type="ORF">LCGC14_2069550</name>
</gene>
<comment type="caution">
    <text evidence="1">The sequence shown here is derived from an EMBL/GenBank/DDBJ whole genome shotgun (WGS) entry which is preliminary data.</text>
</comment>
<sequence>MEEQKVESLKEISSKIIKTLKKEEVPALPEERIITYIPEYMAKKHMTPEDSIKLLQEGILEYFKNKSLVPFAINKFEFLDYNHNEKYKEALEQVEEMLKEERTCHDDCMCNICIAKQQTWEAQEALTRIESQLEVKDGQG</sequence>
<evidence type="ECO:0000313" key="1">
    <source>
        <dbReference type="EMBL" id="KKL73974.1"/>
    </source>
</evidence>
<name>A0A0F9EIY3_9ZZZZ</name>
<reference evidence="1" key="1">
    <citation type="journal article" date="2015" name="Nature">
        <title>Complex archaea that bridge the gap between prokaryotes and eukaryotes.</title>
        <authorList>
            <person name="Spang A."/>
            <person name="Saw J.H."/>
            <person name="Jorgensen S.L."/>
            <person name="Zaremba-Niedzwiedzka K."/>
            <person name="Martijn J."/>
            <person name="Lind A.E."/>
            <person name="van Eijk R."/>
            <person name="Schleper C."/>
            <person name="Guy L."/>
            <person name="Ettema T.J."/>
        </authorList>
    </citation>
    <scope>NUCLEOTIDE SEQUENCE</scope>
</reference>
<dbReference type="EMBL" id="LAZR01024798">
    <property type="protein sequence ID" value="KKL73974.1"/>
    <property type="molecule type" value="Genomic_DNA"/>
</dbReference>